<dbReference type="InterPro" id="IPR011250">
    <property type="entry name" value="OMP/PagP_B-barrel"/>
</dbReference>
<evidence type="ECO:0000256" key="1">
    <source>
        <dbReference type="ARBA" id="ARBA00022729"/>
    </source>
</evidence>
<feature type="signal peptide" evidence="2">
    <location>
        <begin position="1"/>
        <end position="22"/>
    </location>
</feature>
<dbReference type="EMBL" id="CP134146">
    <property type="protein sequence ID" value="WNC67576.1"/>
    <property type="molecule type" value="Genomic_DNA"/>
</dbReference>
<dbReference type="Pfam" id="PF13505">
    <property type="entry name" value="OMP_b-brl"/>
    <property type="match status" value="1"/>
</dbReference>
<dbReference type="InterPro" id="IPR027385">
    <property type="entry name" value="Beta-barrel_OMP"/>
</dbReference>
<gene>
    <name evidence="4" type="ORF">RI845_13740</name>
</gene>
<dbReference type="RefSeq" id="WP_348386735.1">
    <property type="nucleotide sequence ID" value="NZ_CP134146.1"/>
</dbReference>
<organism evidence="4 5">
    <name type="scientific">Thalassotalea nanhaiensis</name>
    <dbReference type="NCBI Taxonomy" id="3065648"/>
    <lineage>
        <taxon>Bacteria</taxon>
        <taxon>Pseudomonadati</taxon>
        <taxon>Pseudomonadota</taxon>
        <taxon>Gammaproteobacteria</taxon>
        <taxon>Alteromonadales</taxon>
        <taxon>Colwelliaceae</taxon>
        <taxon>Thalassotalea</taxon>
    </lineage>
</organism>
<keyword evidence="5" id="KW-1185">Reference proteome</keyword>
<dbReference type="SUPFAM" id="SSF56925">
    <property type="entry name" value="OMPA-like"/>
    <property type="match status" value="1"/>
</dbReference>
<keyword evidence="1 2" id="KW-0732">Signal</keyword>
<name>A0ABY9TFM9_9GAMM</name>
<protein>
    <recommendedName>
        <fullName evidence="3">Outer membrane protein beta-barrel domain-containing protein</fullName>
    </recommendedName>
</protein>
<evidence type="ECO:0000313" key="4">
    <source>
        <dbReference type="EMBL" id="WNC67576.1"/>
    </source>
</evidence>
<proteinExistence type="predicted"/>
<feature type="chain" id="PRO_5046173612" description="Outer membrane protein beta-barrel domain-containing protein" evidence="2">
    <location>
        <begin position="23"/>
        <end position="190"/>
    </location>
</feature>
<accession>A0ABY9TFM9</accession>
<dbReference type="Proteomes" id="UP001248581">
    <property type="component" value="Chromosome"/>
</dbReference>
<dbReference type="Gene3D" id="2.40.160.20">
    <property type="match status" value="1"/>
</dbReference>
<evidence type="ECO:0000259" key="3">
    <source>
        <dbReference type="Pfam" id="PF13505"/>
    </source>
</evidence>
<reference evidence="5" key="1">
    <citation type="submission" date="2023-09" db="EMBL/GenBank/DDBJ databases">
        <authorList>
            <person name="Li S."/>
            <person name="Li X."/>
            <person name="Zhang C."/>
            <person name="Zhao Z."/>
        </authorList>
    </citation>
    <scope>NUCLEOTIDE SEQUENCE [LARGE SCALE GENOMIC DNA]</scope>
    <source>
        <strain evidence="5">SQ345</strain>
    </source>
</reference>
<evidence type="ECO:0000256" key="2">
    <source>
        <dbReference type="SAM" id="SignalP"/>
    </source>
</evidence>
<sequence length="190" mass="20759">MKNLLITSTIIATLLSSTFAYAESVETAETSETNATQQEKQWSVGIGSYALVIDDDDYGDDEFTGLTLSSTYAFSDEFAMRGSYYSLEHDDWSALEVTGFDIVGYWGTGLMSEGFKAYIGGGIYHESLEVENLDESFSGAQLNGGIGYNWESVALDLSLGIRTVGDYEDFAEDNADLTAVTSSLTISYRF</sequence>
<evidence type="ECO:0000313" key="5">
    <source>
        <dbReference type="Proteomes" id="UP001248581"/>
    </source>
</evidence>
<feature type="domain" description="Outer membrane protein beta-barrel" evidence="3">
    <location>
        <begin position="35"/>
        <end position="190"/>
    </location>
</feature>